<gene>
    <name evidence="1" type="ORF">PAXRUDRAFT_828572</name>
</gene>
<proteinExistence type="predicted"/>
<feature type="non-terminal residue" evidence="1">
    <location>
        <position position="1"/>
    </location>
</feature>
<dbReference type="InParanoid" id="A0A0D0E150"/>
<sequence>MESLFIGEIVDIELLGNIHTIITCHLWQSHSPELRNELYNLVHTIHGNKVP</sequence>
<protein>
    <submittedName>
        <fullName evidence="1">Unplaced genomic scaffold scaffold_327, whole genome shotgun sequence</fullName>
    </submittedName>
</protein>
<dbReference type="AlphaFoldDB" id="A0A0D0E150"/>
<organism evidence="1 2">
    <name type="scientific">Paxillus rubicundulus Ve08.2h10</name>
    <dbReference type="NCBI Taxonomy" id="930991"/>
    <lineage>
        <taxon>Eukaryota</taxon>
        <taxon>Fungi</taxon>
        <taxon>Dikarya</taxon>
        <taxon>Basidiomycota</taxon>
        <taxon>Agaricomycotina</taxon>
        <taxon>Agaricomycetes</taxon>
        <taxon>Agaricomycetidae</taxon>
        <taxon>Boletales</taxon>
        <taxon>Paxilineae</taxon>
        <taxon>Paxillaceae</taxon>
        <taxon>Paxillus</taxon>
    </lineage>
</organism>
<keyword evidence="2" id="KW-1185">Reference proteome</keyword>
<reference evidence="2" key="2">
    <citation type="submission" date="2015-01" db="EMBL/GenBank/DDBJ databases">
        <title>Evolutionary Origins and Diversification of the Mycorrhizal Mutualists.</title>
        <authorList>
            <consortium name="DOE Joint Genome Institute"/>
            <consortium name="Mycorrhizal Genomics Consortium"/>
            <person name="Kohler A."/>
            <person name="Kuo A."/>
            <person name="Nagy L.G."/>
            <person name="Floudas D."/>
            <person name="Copeland A."/>
            <person name="Barry K.W."/>
            <person name="Cichocki N."/>
            <person name="Veneault-Fourrey C."/>
            <person name="LaButti K."/>
            <person name="Lindquist E.A."/>
            <person name="Lipzen A."/>
            <person name="Lundell T."/>
            <person name="Morin E."/>
            <person name="Murat C."/>
            <person name="Riley R."/>
            <person name="Ohm R."/>
            <person name="Sun H."/>
            <person name="Tunlid A."/>
            <person name="Henrissat B."/>
            <person name="Grigoriev I.V."/>
            <person name="Hibbett D.S."/>
            <person name="Martin F."/>
        </authorList>
    </citation>
    <scope>NUCLEOTIDE SEQUENCE [LARGE SCALE GENOMIC DNA]</scope>
    <source>
        <strain evidence="2">Ve08.2h10</strain>
    </source>
</reference>
<dbReference type="HOGENOM" id="CLU_3107067_0_0_1"/>
<dbReference type="EMBL" id="KN825149">
    <property type="protein sequence ID" value="KIK93859.1"/>
    <property type="molecule type" value="Genomic_DNA"/>
</dbReference>
<evidence type="ECO:0000313" key="2">
    <source>
        <dbReference type="Proteomes" id="UP000054538"/>
    </source>
</evidence>
<dbReference type="Proteomes" id="UP000054538">
    <property type="component" value="Unassembled WGS sequence"/>
</dbReference>
<evidence type="ECO:0000313" key="1">
    <source>
        <dbReference type="EMBL" id="KIK93859.1"/>
    </source>
</evidence>
<accession>A0A0D0E150</accession>
<name>A0A0D0E150_9AGAM</name>
<reference evidence="1 2" key="1">
    <citation type="submission" date="2014-04" db="EMBL/GenBank/DDBJ databases">
        <authorList>
            <consortium name="DOE Joint Genome Institute"/>
            <person name="Kuo A."/>
            <person name="Kohler A."/>
            <person name="Jargeat P."/>
            <person name="Nagy L.G."/>
            <person name="Floudas D."/>
            <person name="Copeland A."/>
            <person name="Barry K.W."/>
            <person name="Cichocki N."/>
            <person name="Veneault-Fourrey C."/>
            <person name="LaButti K."/>
            <person name="Lindquist E.A."/>
            <person name="Lipzen A."/>
            <person name="Lundell T."/>
            <person name="Morin E."/>
            <person name="Murat C."/>
            <person name="Sun H."/>
            <person name="Tunlid A."/>
            <person name="Henrissat B."/>
            <person name="Grigoriev I.V."/>
            <person name="Hibbett D.S."/>
            <person name="Martin F."/>
            <person name="Nordberg H.P."/>
            <person name="Cantor M.N."/>
            <person name="Hua S.X."/>
        </authorList>
    </citation>
    <scope>NUCLEOTIDE SEQUENCE [LARGE SCALE GENOMIC DNA]</scope>
    <source>
        <strain evidence="1 2">Ve08.2h10</strain>
    </source>
</reference>